<dbReference type="PANTHER" id="PTHR15184:SF71">
    <property type="entry name" value="ATP SYNTHASE SUBUNIT BETA, MITOCHONDRIAL"/>
    <property type="match status" value="1"/>
</dbReference>
<feature type="non-terminal residue" evidence="13">
    <location>
        <position position="200"/>
    </location>
</feature>
<reference evidence="13" key="1">
    <citation type="submission" date="2019-11" db="EMBL/GenBank/DDBJ databases">
        <title>Characterization of Clostridium perfringens isolates from swine manure treated agricultural soils.</title>
        <authorList>
            <person name="Wushke S.T."/>
        </authorList>
    </citation>
    <scope>NUCLEOTIDE SEQUENCE</scope>
    <source>
        <strain evidence="13">X26</strain>
    </source>
</reference>
<sequence>MPEKVGKVVQVIGPVVDIKFNSDDLPNIYNEIRIDMEEKLLVVEVEQHMGDDIVRTIAMESTDGLKRGMKAVDMGRCISVPVGREVLGRVFNVLGHPIDNAGNVEIKEMYPIHRPAPSFKEQALEPQMFETGIKVIVLLAPYQKGGKIGLFGGAGVGKTVLIQELINNIAKEHGGLSVFTGVGERSREGNDLYYEMKESG</sequence>
<dbReference type="Gene3D" id="2.40.10.170">
    <property type="match status" value="1"/>
</dbReference>
<dbReference type="InterPro" id="IPR004100">
    <property type="entry name" value="ATPase_F1/V1/A1_a/bsu_N"/>
</dbReference>
<dbReference type="AlphaFoldDB" id="A0AAW9IHX8"/>
<dbReference type="SUPFAM" id="SSF50615">
    <property type="entry name" value="N-terminal domain of alpha and beta subunits of F1 ATP synthase"/>
    <property type="match status" value="1"/>
</dbReference>
<accession>A0AAW9IHX8</accession>
<dbReference type="FunFam" id="2.40.10.170:FF:000005">
    <property type="entry name" value="ATP synthase subunit beta"/>
    <property type="match status" value="1"/>
</dbReference>
<dbReference type="GO" id="GO:0046933">
    <property type="term" value="F:proton-transporting ATP synthase activity, rotational mechanism"/>
    <property type="evidence" value="ECO:0007669"/>
    <property type="project" value="TreeGrafter"/>
</dbReference>
<protein>
    <submittedName>
        <fullName evidence="13">F0F1 ATP synthase subunit beta</fullName>
    </submittedName>
</protein>
<dbReference type="InterPro" id="IPR027417">
    <property type="entry name" value="P-loop_NTPase"/>
</dbReference>
<keyword evidence="10" id="KW-0066">ATP synthesis</keyword>
<keyword evidence="6" id="KW-1278">Translocase</keyword>
<dbReference type="CDD" id="cd18115">
    <property type="entry name" value="ATP-synt_F1_beta_N"/>
    <property type="match status" value="1"/>
</dbReference>
<dbReference type="InterPro" id="IPR000194">
    <property type="entry name" value="ATPase_F1/V1/A1_a/bsu_nucl-bd"/>
</dbReference>
<evidence type="ECO:0000256" key="8">
    <source>
        <dbReference type="ARBA" id="ARBA00023136"/>
    </source>
</evidence>
<evidence type="ECO:0000259" key="11">
    <source>
        <dbReference type="Pfam" id="PF00006"/>
    </source>
</evidence>
<dbReference type="Pfam" id="PF00006">
    <property type="entry name" value="ATP-synt_ab"/>
    <property type="match status" value="1"/>
</dbReference>
<evidence type="ECO:0000256" key="10">
    <source>
        <dbReference type="ARBA" id="ARBA00023310"/>
    </source>
</evidence>
<dbReference type="InterPro" id="IPR050053">
    <property type="entry name" value="ATPase_alpha/beta_chains"/>
</dbReference>
<keyword evidence="5" id="KW-0067">ATP-binding</keyword>
<dbReference type="Gene3D" id="3.40.50.300">
    <property type="entry name" value="P-loop containing nucleotide triphosphate hydrolases"/>
    <property type="match status" value="1"/>
</dbReference>
<dbReference type="GO" id="GO:0045259">
    <property type="term" value="C:proton-transporting ATP synthase complex"/>
    <property type="evidence" value="ECO:0007669"/>
    <property type="project" value="UniProtKB-KW"/>
</dbReference>
<dbReference type="SUPFAM" id="SSF52540">
    <property type="entry name" value="P-loop containing nucleoside triphosphate hydrolases"/>
    <property type="match status" value="1"/>
</dbReference>
<dbReference type="Proteomes" id="UP001291306">
    <property type="component" value="Unassembled WGS sequence"/>
</dbReference>
<keyword evidence="8" id="KW-0472">Membrane</keyword>
<evidence type="ECO:0000256" key="3">
    <source>
        <dbReference type="ARBA" id="ARBA00022448"/>
    </source>
</evidence>
<keyword evidence="9" id="KW-0139">CF(1)</keyword>
<evidence type="ECO:0000256" key="9">
    <source>
        <dbReference type="ARBA" id="ARBA00023196"/>
    </source>
</evidence>
<keyword evidence="7" id="KW-0406">Ion transport</keyword>
<feature type="domain" description="ATPase F1/V1/A1 complex alpha/beta subunit nucleotide-binding" evidence="11">
    <location>
        <begin position="132"/>
        <end position="199"/>
    </location>
</feature>
<dbReference type="Pfam" id="PF02874">
    <property type="entry name" value="ATP-synt_ab_N"/>
    <property type="match status" value="1"/>
</dbReference>
<organism evidence="13 14">
    <name type="scientific">Clostridium perfringens</name>
    <dbReference type="NCBI Taxonomy" id="1502"/>
    <lineage>
        <taxon>Bacteria</taxon>
        <taxon>Bacillati</taxon>
        <taxon>Bacillota</taxon>
        <taxon>Clostridia</taxon>
        <taxon>Eubacteriales</taxon>
        <taxon>Clostridiaceae</taxon>
        <taxon>Clostridium</taxon>
    </lineage>
</organism>
<comment type="subcellular location">
    <subcellularLocation>
        <location evidence="1">Membrane</location>
        <topology evidence="1">Peripheral membrane protein</topology>
    </subcellularLocation>
</comment>
<evidence type="ECO:0000256" key="2">
    <source>
        <dbReference type="ARBA" id="ARBA00008936"/>
    </source>
</evidence>
<evidence type="ECO:0000256" key="1">
    <source>
        <dbReference type="ARBA" id="ARBA00004170"/>
    </source>
</evidence>
<gene>
    <name evidence="13" type="ORF">GNF79_15220</name>
</gene>
<evidence type="ECO:0000256" key="7">
    <source>
        <dbReference type="ARBA" id="ARBA00023065"/>
    </source>
</evidence>
<evidence type="ECO:0000259" key="12">
    <source>
        <dbReference type="Pfam" id="PF02874"/>
    </source>
</evidence>
<dbReference type="GO" id="GO:0005524">
    <property type="term" value="F:ATP binding"/>
    <property type="evidence" value="ECO:0007669"/>
    <property type="project" value="UniProtKB-KW"/>
</dbReference>
<dbReference type="EMBL" id="WNVC01000277">
    <property type="protein sequence ID" value="MDZ5000392.1"/>
    <property type="molecule type" value="Genomic_DNA"/>
</dbReference>
<name>A0AAW9IHX8_CLOPF</name>
<evidence type="ECO:0000256" key="4">
    <source>
        <dbReference type="ARBA" id="ARBA00022741"/>
    </source>
</evidence>
<keyword evidence="4" id="KW-0547">Nucleotide-binding</keyword>
<proteinExistence type="inferred from homology"/>
<evidence type="ECO:0000256" key="6">
    <source>
        <dbReference type="ARBA" id="ARBA00022967"/>
    </source>
</evidence>
<dbReference type="PANTHER" id="PTHR15184">
    <property type="entry name" value="ATP SYNTHASE"/>
    <property type="match status" value="1"/>
</dbReference>
<comment type="caution">
    <text evidence="13">The sequence shown here is derived from an EMBL/GenBank/DDBJ whole genome shotgun (WGS) entry which is preliminary data.</text>
</comment>
<evidence type="ECO:0000313" key="14">
    <source>
        <dbReference type="Proteomes" id="UP001291306"/>
    </source>
</evidence>
<evidence type="ECO:0000313" key="13">
    <source>
        <dbReference type="EMBL" id="MDZ5000392.1"/>
    </source>
</evidence>
<evidence type="ECO:0000256" key="5">
    <source>
        <dbReference type="ARBA" id="ARBA00022840"/>
    </source>
</evidence>
<feature type="domain" description="ATPase F1/V1/A1 complex alpha/beta subunit N-terminal" evidence="12">
    <location>
        <begin position="8"/>
        <end position="75"/>
    </location>
</feature>
<comment type="similarity">
    <text evidence="2">Belongs to the ATPase alpha/beta chains family.</text>
</comment>
<keyword evidence="3" id="KW-0813">Transport</keyword>
<dbReference type="InterPro" id="IPR036121">
    <property type="entry name" value="ATPase_F1/V1/A1_a/bsu_N_sf"/>
</dbReference>